<dbReference type="Proteomes" id="UP000009131">
    <property type="component" value="Unassembled WGS sequence"/>
</dbReference>
<dbReference type="OrthoDB" id="10249433at2759"/>
<dbReference type="AlphaFoldDB" id="G7E6Q7"/>
<reference evidence="1 2" key="2">
    <citation type="journal article" date="2012" name="Open Biol.">
        <title>Characteristics of nucleosomes and linker DNA regions on the genome of the basidiomycete Mixia osmundae revealed by mono- and dinucleosome mapping.</title>
        <authorList>
            <person name="Nishida H."/>
            <person name="Kondo S."/>
            <person name="Matsumoto T."/>
            <person name="Suzuki Y."/>
            <person name="Yoshikawa H."/>
            <person name="Taylor T.D."/>
            <person name="Sugiyama J."/>
        </authorList>
    </citation>
    <scope>NUCLEOTIDE SEQUENCE [LARGE SCALE GENOMIC DNA]</scope>
    <source>
        <strain evidence="2">CBS 9802 / IAM 14324 / JCM 22182 / KY 12970</strain>
    </source>
</reference>
<keyword evidence="2" id="KW-1185">Reference proteome</keyword>
<reference evidence="1 2" key="1">
    <citation type="journal article" date="2011" name="J. Gen. Appl. Microbiol.">
        <title>Draft genome sequencing of the enigmatic basidiomycete Mixia osmundae.</title>
        <authorList>
            <person name="Nishida H."/>
            <person name="Nagatsuka Y."/>
            <person name="Sugiyama J."/>
        </authorList>
    </citation>
    <scope>NUCLEOTIDE SEQUENCE [LARGE SCALE GENOMIC DNA]</scope>
    <source>
        <strain evidence="2">CBS 9802 / IAM 14324 / JCM 22182 / KY 12970</strain>
    </source>
</reference>
<dbReference type="OMA" id="IYFQGNA"/>
<dbReference type="InterPro" id="IPR029058">
    <property type="entry name" value="AB_hydrolase_fold"/>
</dbReference>
<organism evidence="1 2">
    <name type="scientific">Mixia osmundae (strain CBS 9802 / IAM 14324 / JCM 22182 / KY 12970)</name>
    <dbReference type="NCBI Taxonomy" id="764103"/>
    <lineage>
        <taxon>Eukaryota</taxon>
        <taxon>Fungi</taxon>
        <taxon>Dikarya</taxon>
        <taxon>Basidiomycota</taxon>
        <taxon>Pucciniomycotina</taxon>
        <taxon>Mixiomycetes</taxon>
        <taxon>Mixiales</taxon>
        <taxon>Mixiaceae</taxon>
        <taxon>Mixia</taxon>
    </lineage>
</organism>
<dbReference type="EMBL" id="BABT02000153">
    <property type="protein sequence ID" value="GAA98517.1"/>
    <property type="molecule type" value="Genomic_DNA"/>
</dbReference>
<dbReference type="SUPFAM" id="SSF53474">
    <property type="entry name" value="alpha/beta-Hydrolases"/>
    <property type="match status" value="1"/>
</dbReference>
<dbReference type="Gene3D" id="3.40.50.1820">
    <property type="entry name" value="alpha/beta hydrolase"/>
    <property type="match status" value="1"/>
</dbReference>
<dbReference type="HOGENOM" id="CLU_043841_0_0_1"/>
<dbReference type="PANTHER" id="PTHR12277">
    <property type="entry name" value="ALPHA/BETA HYDROLASE DOMAIN-CONTAINING PROTEIN"/>
    <property type="match status" value="1"/>
</dbReference>
<dbReference type="InParanoid" id="G7E6Q7"/>
<dbReference type="PANTHER" id="PTHR12277:SF64">
    <property type="entry name" value="SUPERFAMILY HYDROLASE, PUTATIVE (AFU_ORTHOLOGUE AFUA_3G01760)-RELATED"/>
    <property type="match status" value="1"/>
</dbReference>
<evidence type="ECO:0008006" key="3">
    <source>
        <dbReference type="Google" id="ProtNLM"/>
    </source>
</evidence>
<protein>
    <recommendedName>
        <fullName evidence="3">Serine aminopeptidase S33 domain-containing protein</fullName>
    </recommendedName>
</protein>
<dbReference type="GO" id="GO:0008474">
    <property type="term" value="F:palmitoyl-(protein) hydrolase activity"/>
    <property type="evidence" value="ECO:0007669"/>
    <property type="project" value="TreeGrafter"/>
</dbReference>
<accession>G7E6Q7</accession>
<evidence type="ECO:0000313" key="1">
    <source>
        <dbReference type="EMBL" id="GAA98517.1"/>
    </source>
</evidence>
<dbReference type="STRING" id="764103.G7E6Q7"/>
<evidence type="ECO:0000313" key="2">
    <source>
        <dbReference type="Proteomes" id="UP000009131"/>
    </source>
</evidence>
<comment type="caution">
    <text evidence="1">The sequence shown here is derived from an EMBL/GenBank/DDBJ whole genome shotgun (WGS) entry which is preliminary data.</text>
</comment>
<name>G7E6Q7_MIXOS</name>
<dbReference type="eggNOG" id="KOG4391">
    <property type="taxonomic scope" value="Eukaryota"/>
</dbReference>
<proteinExistence type="predicted"/>
<gene>
    <name evidence="1" type="primary">Mo05203</name>
    <name evidence="1" type="ORF">E5Q_05203</name>
</gene>
<sequence>MIAFQRKIIYMPGVPLGARREPFDPASPDLEGLRSELVTVAHSKDRFKLRGILVETENRSPSAQHDMVIVYLQGNASNPLRRAPVFSSLLLGRTRWRDETMHLRILAVAPRGFWLSTSPTIGGGPTQPGLVQDYISVVLYAKRRWPEARVVVHGHSIGAAAALQVALTESIDGLVLESTFTSMLDLVRAFYHSKWLPYHYLGRFVLDKFDSLNAIARLPSDMPLLLIESGNDELIPGGMLSTLASASSAQTTLITVPKALHDTGYMRSEWRDAIHKHLSTCKPV</sequence>
<dbReference type="GO" id="GO:0016020">
    <property type="term" value="C:membrane"/>
    <property type="evidence" value="ECO:0007669"/>
    <property type="project" value="TreeGrafter"/>
</dbReference>
<dbReference type="RefSeq" id="XP_014567663.1">
    <property type="nucleotide sequence ID" value="XM_014712177.1"/>
</dbReference>